<sequence length="311" mass="31948">MPESSVFDVHCHFVPSATREYLAEHPDIELTERGVVRGPAVLPLPPRLSDRDAFDAHLAPLAGAVVAPPPALYLEDVPGLAPRLNTDLADFARGRPGCGVLGWLPLSSPDAAVAEARRLAADPTVVGVVIGTAIGAAVADPALDPVWSALADARFGLFVHPDGDPFDARFRPLPNPSTVGFPASTTAVAVALLAGADGFWRSGVGVCLPHGGGFLPMAVGRVIRADPAASARIGERLGRIWVDGVVFGDGLLDAAAGCVGAGHVLSGSDWPFPLSLSARELLAQRAGTESIAGQAAAWCPRLIPATNGADT</sequence>
<dbReference type="InterPro" id="IPR032466">
    <property type="entry name" value="Metal_Hydrolase"/>
</dbReference>
<keyword evidence="1" id="KW-0456">Lyase</keyword>
<reference evidence="4" key="1">
    <citation type="journal article" date="2019" name="Int. J. Syst. Evol. Microbiol.">
        <title>The Global Catalogue of Microorganisms (GCM) 10K type strain sequencing project: providing services to taxonomists for standard genome sequencing and annotation.</title>
        <authorList>
            <consortium name="The Broad Institute Genomics Platform"/>
            <consortium name="The Broad Institute Genome Sequencing Center for Infectious Disease"/>
            <person name="Wu L."/>
            <person name="Ma J."/>
        </authorList>
    </citation>
    <scope>NUCLEOTIDE SEQUENCE [LARGE SCALE GENOMIC DNA]</scope>
    <source>
        <strain evidence="4">JCM 18304</strain>
    </source>
</reference>
<comment type="caution">
    <text evidence="3">The sequence shown here is derived from an EMBL/GenBank/DDBJ whole genome shotgun (WGS) entry which is preliminary data.</text>
</comment>
<dbReference type="PANTHER" id="PTHR21240:SF28">
    <property type="entry name" value="ISO-OROTATE DECARBOXYLASE (EUROFUNG)"/>
    <property type="match status" value="1"/>
</dbReference>
<dbReference type="InterPro" id="IPR006680">
    <property type="entry name" value="Amidohydro-rel"/>
</dbReference>
<protein>
    <submittedName>
        <fullName evidence="3">Amidohydrolase family protein</fullName>
    </submittedName>
</protein>
<name>A0ABP9S486_9ACTN</name>
<dbReference type="EMBL" id="BAABJQ010000013">
    <property type="protein sequence ID" value="GAA5190232.1"/>
    <property type="molecule type" value="Genomic_DNA"/>
</dbReference>
<dbReference type="SUPFAM" id="SSF51556">
    <property type="entry name" value="Metallo-dependent hydrolases"/>
    <property type="match status" value="1"/>
</dbReference>
<evidence type="ECO:0000313" key="4">
    <source>
        <dbReference type="Proteomes" id="UP001501570"/>
    </source>
</evidence>
<evidence type="ECO:0000256" key="1">
    <source>
        <dbReference type="ARBA" id="ARBA00023239"/>
    </source>
</evidence>
<dbReference type="PANTHER" id="PTHR21240">
    <property type="entry name" value="2-AMINO-3-CARBOXYLMUCONATE-6-SEMIALDEHYDE DECARBOXYLASE"/>
    <property type="match status" value="1"/>
</dbReference>
<dbReference type="Gene3D" id="3.20.20.140">
    <property type="entry name" value="Metal-dependent hydrolases"/>
    <property type="match status" value="1"/>
</dbReference>
<gene>
    <name evidence="3" type="ORF">GCM10023322_44940</name>
</gene>
<accession>A0ABP9S486</accession>
<dbReference type="Proteomes" id="UP001501570">
    <property type="component" value="Unassembled WGS sequence"/>
</dbReference>
<keyword evidence="4" id="KW-1185">Reference proteome</keyword>
<dbReference type="InterPro" id="IPR032465">
    <property type="entry name" value="ACMSD"/>
</dbReference>
<organism evidence="3 4">
    <name type="scientific">Rugosimonospora acidiphila</name>
    <dbReference type="NCBI Taxonomy" id="556531"/>
    <lineage>
        <taxon>Bacteria</taxon>
        <taxon>Bacillati</taxon>
        <taxon>Actinomycetota</taxon>
        <taxon>Actinomycetes</taxon>
        <taxon>Micromonosporales</taxon>
        <taxon>Micromonosporaceae</taxon>
        <taxon>Rugosimonospora</taxon>
    </lineage>
</organism>
<evidence type="ECO:0000313" key="3">
    <source>
        <dbReference type="EMBL" id="GAA5190232.1"/>
    </source>
</evidence>
<proteinExistence type="predicted"/>
<dbReference type="RefSeq" id="WP_345632516.1">
    <property type="nucleotide sequence ID" value="NZ_BAABJQ010000013.1"/>
</dbReference>
<feature type="domain" description="Amidohydrolase-related" evidence="2">
    <location>
        <begin position="8"/>
        <end position="279"/>
    </location>
</feature>
<evidence type="ECO:0000259" key="2">
    <source>
        <dbReference type="Pfam" id="PF04909"/>
    </source>
</evidence>
<dbReference type="Pfam" id="PF04909">
    <property type="entry name" value="Amidohydro_2"/>
    <property type="match status" value="1"/>
</dbReference>